<dbReference type="GO" id="GO:0016491">
    <property type="term" value="F:oxidoreductase activity"/>
    <property type="evidence" value="ECO:0007669"/>
    <property type="project" value="UniProtKB-KW"/>
</dbReference>
<evidence type="ECO:0000256" key="2">
    <source>
        <dbReference type="ARBA" id="ARBA00022857"/>
    </source>
</evidence>
<dbReference type="GeneID" id="28895734"/>
<keyword evidence="3" id="KW-0560">Oxidoreductase</keyword>
<evidence type="ECO:0000256" key="3">
    <source>
        <dbReference type="ARBA" id="ARBA00023002"/>
    </source>
</evidence>
<proteinExistence type="inferred from homology"/>
<dbReference type="PRINTS" id="PR00081">
    <property type="entry name" value="GDHRDH"/>
</dbReference>
<evidence type="ECO:0000256" key="1">
    <source>
        <dbReference type="ARBA" id="ARBA00006484"/>
    </source>
</evidence>
<keyword evidence="2" id="KW-0521">NADP</keyword>
<sequence>MFGSSKYHPETDIPDLSGKVILITGGNTGLGKETILQLAKHNPSAIYLAARTQSKAEGAIEFIRSAVPELNQDHPQTKLIYLPLDLTSFGSIKAAAESFNASSTRLDILINNAGIMATPMGTTTEGYEIQFGTNHVGHALFTKLLLPTLLRTSEESNSDVRIINVSSEGHRLAPSAAVVTDTTVLGKSNTWRRYGNSKLANIYFAKELARRYPSIKSVAVHPGVIYTNLYASTTSAFGFVSKIALTVASWFMSSVPQGARNQLWAATTKPAKEVETGAFYVPVGRKSGGSGLARNDDRARKLWDWTEAEFAKHGF</sequence>
<dbReference type="OrthoDB" id="191139at2759"/>
<accession>A0A165FD39</accession>
<dbReference type="EMBL" id="KV407462">
    <property type="protein sequence ID" value="KZF20843.1"/>
    <property type="molecule type" value="Genomic_DNA"/>
</dbReference>
<dbReference type="OMA" id="NTTWCAT"/>
<dbReference type="Gene3D" id="3.40.50.720">
    <property type="entry name" value="NAD(P)-binding Rossmann-like Domain"/>
    <property type="match status" value="1"/>
</dbReference>
<evidence type="ECO:0000256" key="4">
    <source>
        <dbReference type="RuleBase" id="RU000363"/>
    </source>
</evidence>
<evidence type="ECO:0000313" key="5">
    <source>
        <dbReference type="EMBL" id="KZF20843.1"/>
    </source>
</evidence>
<protein>
    <submittedName>
        <fullName evidence="5">Short-chain dehydrogenase/reductase</fullName>
    </submittedName>
</protein>
<dbReference type="STRING" id="1328760.A0A165FD39"/>
<dbReference type="Pfam" id="PF00106">
    <property type="entry name" value="adh_short"/>
    <property type="match status" value="1"/>
</dbReference>
<dbReference type="Proteomes" id="UP000076632">
    <property type="component" value="Unassembled WGS sequence"/>
</dbReference>
<reference evidence="5 6" key="1">
    <citation type="journal article" date="2016" name="Fungal Biol.">
        <title>The genome of Xylona heveae provides a window into fungal endophytism.</title>
        <authorList>
            <person name="Gazis R."/>
            <person name="Kuo A."/>
            <person name="Riley R."/>
            <person name="LaButti K."/>
            <person name="Lipzen A."/>
            <person name="Lin J."/>
            <person name="Amirebrahimi M."/>
            <person name="Hesse C.N."/>
            <person name="Spatafora J.W."/>
            <person name="Henrissat B."/>
            <person name="Hainaut M."/>
            <person name="Grigoriev I.V."/>
            <person name="Hibbett D.S."/>
        </authorList>
    </citation>
    <scope>NUCLEOTIDE SEQUENCE [LARGE SCALE GENOMIC DNA]</scope>
    <source>
        <strain evidence="5 6">TC161</strain>
    </source>
</reference>
<dbReference type="FunCoup" id="A0A165FD39">
    <property type="interactions" value="228"/>
</dbReference>
<dbReference type="PANTHER" id="PTHR24320">
    <property type="entry name" value="RETINOL DEHYDROGENASE"/>
    <property type="match status" value="1"/>
</dbReference>
<dbReference type="InParanoid" id="A0A165FD39"/>
<dbReference type="PRINTS" id="PR00080">
    <property type="entry name" value="SDRFAMILY"/>
</dbReference>
<gene>
    <name evidence="5" type="ORF">L228DRAFT_232494</name>
</gene>
<organism evidence="5 6">
    <name type="scientific">Xylona heveae (strain CBS 132557 / TC161)</name>
    <dbReference type="NCBI Taxonomy" id="1328760"/>
    <lineage>
        <taxon>Eukaryota</taxon>
        <taxon>Fungi</taxon>
        <taxon>Dikarya</taxon>
        <taxon>Ascomycota</taxon>
        <taxon>Pezizomycotina</taxon>
        <taxon>Xylonomycetes</taxon>
        <taxon>Xylonales</taxon>
        <taxon>Xylonaceae</taxon>
        <taxon>Xylona</taxon>
    </lineage>
</organism>
<dbReference type="SUPFAM" id="SSF51735">
    <property type="entry name" value="NAD(P)-binding Rossmann-fold domains"/>
    <property type="match status" value="1"/>
</dbReference>
<name>A0A165FD39_XYLHT</name>
<dbReference type="InterPro" id="IPR036291">
    <property type="entry name" value="NAD(P)-bd_dom_sf"/>
</dbReference>
<dbReference type="PANTHER" id="PTHR24320:SF282">
    <property type="entry name" value="WW DOMAIN-CONTAINING OXIDOREDUCTASE"/>
    <property type="match status" value="1"/>
</dbReference>
<dbReference type="RefSeq" id="XP_018186398.1">
    <property type="nucleotide sequence ID" value="XM_018330597.1"/>
</dbReference>
<keyword evidence="6" id="KW-1185">Reference proteome</keyword>
<dbReference type="AlphaFoldDB" id="A0A165FD39"/>
<evidence type="ECO:0000313" key="6">
    <source>
        <dbReference type="Proteomes" id="UP000076632"/>
    </source>
</evidence>
<dbReference type="InterPro" id="IPR002347">
    <property type="entry name" value="SDR_fam"/>
</dbReference>
<comment type="similarity">
    <text evidence="1 4">Belongs to the short-chain dehydrogenases/reductases (SDR) family.</text>
</comment>